<dbReference type="Proteomes" id="UP000092445">
    <property type="component" value="Unassembled WGS sequence"/>
</dbReference>
<protein>
    <submittedName>
        <fullName evidence="2">Uncharacterized protein</fullName>
    </submittedName>
</protein>
<dbReference type="EnsemblMetazoa" id="GPAI039972-RA">
    <property type="protein sequence ID" value="GPAI039972-PA"/>
    <property type="gene ID" value="GPAI039972"/>
</dbReference>
<reference evidence="2" key="2">
    <citation type="submission" date="2020-05" db="UniProtKB">
        <authorList>
            <consortium name="EnsemblMetazoa"/>
        </authorList>
    </citation>
    <scope>IDENTIFICATION</scope>
    <source>
        <strain evidence="2">IAEA</strain>
    </source>
</reference>
<evidence type="ECO:0000256" key="1">
    <source>
        <dbReference type="SAM" id="Phobius"/>
    </source>
</evidence>
<organism evidence="2 3">
    <name type="scientific">Glossina pallidipes</name>
    <name type="common">Tsetse fly</name>
    <dbReference type="NCBI Taxonomy" id="7398"/>
    <lineage>
        <taxon>Eukaryota</taxon>
        <taxon>Metazoa</taxon>
        <taxon>Ecdysozoa</taxon>
        <taxon>Arthropoda</taxon>
        <taxon>Hexapoda</taxon>
        <taxon>Insecta</taxon>
        <taxon>Pterygota</taxon>
        <taxon>Neoptera</taxon>
        <taxon>Endopterygota</taxon>
        <taxon>Diptera</taxon>
        <taxon>Brachycera</taxon>
        <taxon>Muscomorpha</taxon>
        <taxon>Hippoboscoidea</taxon>
        <taxon>Glossinidae</taxon>
        <taxon>Glossina</taxon>
    </lineage>
</organism>
<keyword evidence="1" id="KW-0812">Transmembrane</keyword>
<keyword evidence="1" id="KW-1133">Transmembrane helix</keyword>
<evidence type="ECO:0000313" key="3">
    <source>
        <dbReference type="Proteomes" id="UP000092445"/>
    </source>
</evidence>
<accession>A0A1B0AB68</accession>
<dbReference type="VEuPathDB" id="VectorBase:GPAI039972"/>
<dbReference type="AlphaFoldDB" id="A0A1B0AB68"/>
<proteinExistence type="predicted"/>
<evidence type="ECO:0000313" key="2">
    <source>
        <dbReference type="EnsemblMetazoa" id="GPAI039972-PA"/>
    </source>
</evidence>
<reference evidence="3" key="1">
    <citation type="submission" date="2014-03" db="EMBL/GenBank/DDBJ databases">
        <authorList>
            <person name="Aksoy S."/>
            <person name="Warren W."/>
            <person name="Wilson R.K."/>
        </authorList>
    </citation>
    <scope>NUCLEOTIDE SEQUENCE [LARGE SCALE GENOMIC DNA]</scope>
    <source>
        <strain evidence="3">IAEA</strain>
    </source>
</reference>
<keyword evidence="3" id="KW-1185">Reference proteome</keyword>
<feature type="transmembrane region" description="Helical" evidence="1">
    <location>
        <begin position="22"/>
        <end position="45"/>
    </location>
</feature>
<name>A0A1B0AB68_GLOPL</name>
<keyword evidence="1" id="KW-0472">Membrane</keyword>
<sequence>MVARFRQHSGQDKKELRSTLSIISYIRTSALLYSGGVLCTVAVRIQTKLRGEFIRKDKPMIWFLLLRPIKNIRSLRKLRCPICLLSNSYQSASQVQKLIQDDLGYKADW</sequence>